<organism evidence="1 2">
    <name type="scientific">Streptomyces kaempferi</name>
    <dbReference type="NCBI Taxonomy" id="333725"/>
    <lineage>
        <taxon>Bacteria</taxon>
        <taxon>Bacillati</taxon>
        <taxon>Actinomycetota</taxon>
        <taxon>Actinomycetes</taxon>
        <taxon>Kitasatosporales</taxon>
        <taxon>Streptomycetaceae</taxon>
        <taxon>Streptomyces</taxon>
    </lineage>
</organism>
<evidence type="ECO:0000313" key="2">
    <source>
        <dbReference type="Proteomes" id="UP001597058"/>
    </source>
</evidence>
<reference evidence="2" key="1">
    <citation type="journal article" date="2019" name="Int. J. Syst. Evol. Microbiol.">
        <title>The Global Catalogue of Microorganisms (GCM) 10K type strain sequencing project: providing services to taxonomists for standard genome sequencing and annotation.</title>
        <authorList>
            <consortium name="The Broad Institute Genomics Platform"/>
            <consortium name="The Broad Institute Genome Sequencing Center for Infectious Disease"/>
            <person name="Wu L."/>
            <person name="Ma J."/>
        </authorList>
    </citation>
    <scope>NUCLEOTIDE SEQUENCE [LARGE SCALE GENOMIC DNA]</scope>
    <source>
        <strain evidence="2">CGMCC 4.7020</strain>
    </source>
</reference>
<protein>
    <submittedName>
        <fullName evidence="1">DUF6308 family protein</fullName>
    </submittedName>
</protein>
<comment type="caution">
    <text evidence="1">The sequence shown here is derived from an EMBL/GenBank/DDBJ whole genome shotgun (WGS) entry which is preliminary data.</text>
</comment>
<dbReference type="InterPro" id="IPR046275">
    <property type="entry name" value="DUF6308"/>
</dbReference>
<dbReference type="Pfam" id="PF19827">
    <property type="entry name" value="DUF6308"/>
    <property type="match status" value="1"/>
</dbReference>
<gene>
    <name evidence="1" type="ORF">ACFQ5X_21510</name>
</gene>
<proteinExistence type="predicted"/>
<dbReference type="Proteomes" id="UP001597058">
    <property type="component" value="Unassembled WGS sequence"/>
</dbReference>
<accession>A0ABW3XGW3</accession>
<evidence type="ECO:0000313" key="1">
    <source>
        <dbReference type="EMBL" id="MFD1308420.1"/>
    </source>
</evidence>
<name>A0ABW3XGW3_9ACTN</name>
<sequence>MSEKLIRVGGHDVPLTTAEAWVSSYFDAEANQTAKKPYAYPFYDCMDTGTGPNELSDGDLLAPVLLNAAPTIRGFRTLKGMRPTLEAGLAAIPLDLTLEAAVADGSHSALLAGLATVLDVPDPDKEWTDVKGTILMKTLHRKRPLFVPLYDTKVFACYVGPVKAGFPIPEVSKRSWARFFEQLAESMVRDLTTQRELWGVLARSAPDDVVPLRLLDVVAWNAGKQLG</sequence>
<keyword evidence="2" id="KW-1185">Reference proteome</keyword>
<dbReference type="EMBL" id="JBHTMM010000026">
    <property type="protein sequence ID" value="MFD1308420.1"/>
    <property type="molecule type" value="Genomic_DNA"/>
</dbReference>
<dbReference type="RefSeq" id="WP_101400435.1">
    <property type="nucleotide sequence ID" value="NZ_JBHSKH010000026.1"/>
</dbReference>